<proteinExistence type="predicted"/>
<name>A0AA36AVS9_OCTVU</name>
<protein>
    <submittedName>
        <fullName evidence="1">Uncharacterized protein</fullName>
    </submittedName>
</protein>
<keyword evidence="2" id="KW-1185">Reference proteome</keyword>
<reference evidence="1" key="1">
    <citation type="submission" date="2023-08" db="EMBL/GenBank/DDBJ databases">
        <authorList>
            <person name="Alioto T."/>
            <person name="Alioto T."/>
            <person name="Gomez Garrido J."/>
        </authorList>
    </citation>
    <scope>NUCLEOTIDE SEQUENCE</scope>
</reference>
<evidence type="ECO:0000313" key="1">
    <source>
        <dbReference type="EMBL" id="CAI9721787.1"/>
    </source>
</evidence>
<sequence>MENNLVKQTDDKSQRKDWICYWNERRAFAKRHIYGEFNCGKRPRHKPRKSYKECVKENLKKLDMKKNDVLDRNK</sequence>
<dbReference type="EMBL" id="OX597817">
    <property type="protein sequence ID" value="CAI9721787.1"/>
    <property type="molecule type" value="Genomic_DNA"/>
</dbReference>
<dbReference type="Proteomes" id="UP001162480">
    <property type="component" value="Chromosome 4"/>
</dbReference>
<dbReference type="AlphaFoldDB" id="A0AA36AVS9"/>
<gene>
    <name evidence="1" type="ORF">OCTVUL_1B003285</name>
</gene>
<evidence type="ECO:0000313" key="2">
    <source>
        <dbReference type="Proteomes" id="UP001162480"/>
    </source>
</evidence>
<organism evidence="1 2">
    <name type="scientific">Octopus vulgaris</name>
    <name type="common">Common octopus</name>
    <dbReference type="NCBI Taxonomy" id="6645"/>
    <lineage>
        <taxon>Eukaryota</taxon>
        <taxon>Metazoa</taxon>
        <taxon>Spiralia</taxon>
        <taxon>Lophotrochozoa</taxon>
        <taxon>Mollusca</taxon>
        <taxon>Cephalopoda</taxon>
        <taxon>Coleoidea</taxon>
        <taxon>Octopodiformes</taxon>
        <taxon>Octopoda</taxon>
        <taxon>Incirrata</taxon>
        <taxon>Octopodidae</taxon>
        <taxon>Octopus</taxon>
    </lineage>
</organism>
<accession>A0AA36AVS9</accession>